<evidence type="ECO:0000313" key="1">
    <source>
        <dbReference type="EMBL" id="KAK1133514.1"/>
    </source>
</evidence>
<protein>
    <submittedName>
        <fullName evidence="1">Uncharacterized protein</fullName>
    </submittedName>
</protein>
<dbReference type="EMBL" id="JAHYIQ010000003">
    <property type="protein sequence ID" value="KAK1133514.1"/>
    <property type="molecule type" value="Genomic_DNA"/>
</dbReference>
<dbReference type="AlphaFoldDB" id="A0AA40G9B2"/>
<comment type="caution">
    <text evidence="1">The sequence shown here is derived from an EMBL/GenBank/DDBJ whole genome shotgun (WGS) entry which is preliminary data.</text>
</comment>
<name>A0AA40G9B2_9HYME</name>
<proteinExistence type="predicted"/>
<gene>
    <name evidence="1" type="ORF">K0M31_011318</name>
</gene>
<reference evidence="1" key="1">
    <citation type="submission" date="2021-10" db="EMBL/GenBank/DDBJ databases">
        <title>Melipona bicolor Genome sequencing and assembly.</title>
        <authorList>
            <person name="Araujo N.S."/>
            <person name="Arias M.C."/>
        </authorList>
    </citation>
    <scope>NUCLEOTIDE SEQUENCE</scope>
    <source>
        <strain evidence="1">USP_2M_L1-L4_2017</strain>
        <tissue evidence="1">Whole body</tissue>
    </source>
</reference>
<keyword evidence="2" id="KW-1185">Reference proteome</keyword>
<dbReference type="Proteomes" id="UP001177670">
    <property type="component" value="Unassembled WGS sequence"/>
</dbReference>
<accession>A0AA40G9B2</accession>
<sequence>MIPIKTLGSKDTEAYLSEIKISSLSKPFFSGFEHFHRHALFAAPKKDGQLNSLLQSFRSRLDYPLMVEPLTQHNTRTRCCMPGDHPQWDFHEKPVVEVVSYAN</sequence>
<organism evidence="1 2">
    <name type="scientific">Melipona bicolor</name>
    <dbReference type="NCBI Taxonomy" id="60889"/>
    <lineage>
        <taxon>Eukaryota</taxon>
        <taxon>Metazoa</taxon>
        <taxon>Ecdysozoa</taxon>
        <taxon>Arthropoda</taxon>
        <taxon>Hexapoda</taxon>
        <taxon>Insecta</taxon>
        <taxon>Pterygota</taxon>
        <taxon>Neoptera</taxon>
        <taxon>Endopterygota</taxon>
        <taxon>Hymenoptera</taxon>
        <taxon>Apocrita</taxon>
        <taxon>Aculeata</taxon>
        <taxon>Apoidea</taxon>
        <taxon>Anthophila</taxon>
        <taxon>Apidae</taxon>
        <taxon>Melipona</taxon>
    </lineage>
</organism>
<evidence type="ECO:0000313" key="2">
    <source>
        <dbReference type="Proteomes" id="UP001177670"/>
    </source>
</evidence>